<sequence length="159" mass="17616">MPPSRRGPIRGTTVDNGARNAASIAIRPRDAADDAASRCQWKDDQAFYEVALDEDIFVATQAGLRDPNGSGFGSGAFDTAGDLLGLAHTHCHHARWTTCFRWRSRAGAVSVSIASGTKRVRRSTPPRWLCPDAFWILESIDFEIKSRYLDKYSYHNSSI</sequence>
<reference evidence="1" key="1">
    <citation type="submission" date="2009-01" db="EMBL/GenBank/DDBJ databases">
        <title>Complete sequence of chromosome 3 of Burkholderia sp. 383.</title>
        <authorList>
            <consortium name="US DOE Joint Genome Institute"/>
            <person name="Copeland A."/>
            <person name="Lucas S."/>
            <person name="Lapidus A."/>
            <person name="Barry K."/>
            <person name="Detter J.C."/>
            <person name="Glavina T."/>
            <person name="Hammon N."/>
            <person name="Israni S."/>
            <person name="Pitluck S."/>
            <person name="Chain P."/>
            <person name="Malfatti S."/>
            <person name="Shin M."/>
            <person name="Vergez L."/>
            <person name="Schmutz J."/>
            <person name="Larimer F."/>
            <person name="Land M."/>
            <person name="Kyrpides N."/>
            <person name="Lykidis A."/>
            <person name="Richardson P."/>
        </authorList>
    </citation>
    <scope>NUCLEOTIDE SEQUENCE</scope>
    <source>
        <strain evidence="1">383</strain>
    </source>
</reference>
<protein>
    <submittedName>
        <fullName evidence="1">Uncharacterized protein</fullName>
    </submittedName>
</protein>
<dbReference type="KEGG" id="bur:Bcep18194_C7068"/>
<proteinExistence type="predicted"/>
<dbReference type="EMBL" id="CP000150">
    <property type="protein sequence ID" value="ABB06113.1"/>
    <property type="molecule type" value="Genomic_DNA"/>
</dbReference>
<accession>Q39N53</accession>
<gene>
    <name evidence="1" type="ordered locus">Bcep18194_C7068</name>
</gene>
<evidence type="ECO:0000313" key="2">
    <source>
        <dbReference type="Proteomes" id="UP000002705"/>
    </source>
</evidence>
<dbReference type="GeneID" id="45099676"/>
<evidence type="ECO:0000313" key="1">
    <source>
        <dbReference type="EMBL" id="ABB06113.1"/>
    </source>
</evidence>
<dbReference type="Proteomes" id="UP000002705">
    <property type="component" value="Chromosome 3"/>
</dbReference>
<dbReference type="HOGENOM" id="CLU_1657517_0_0_4"/>
<name>Q39N53_BURL3</name>
<dbReference type="RefSeq" id="WP_011349756.1">
    <property type="nucleotide sequence ID" value="NC_007509.1"/>
</dbReference>
<dbReference type="PATRIC" id="fig|482957.22.peg.7621"/>
<dbReference type="AlphaFoldDB" id="Q39N53"/>
<keyword evidence="2" id="KW-1185">Reference proteome</keyword>
<organism evidence="1 2">
    <name type="scientific">Burkholderia lata (strain ATCC 17760 / DSM 23089 / LMG 22485 / NCIMB 9086 / R18194 / 383)</name>
    <dbReference type="NCBI Taxonomy" id="482957"/>
    <lineage>
        <taxon>Bacteria</taxon>
        <taxon>Pseudomonadati</taxon>
        <taxon>Pseudomonadota</taxon>
        <taxon>Betaproteobacteria</taxon>
        <taxon>Burkholderiales</taxon>
        <taxon>Burkholderiaceae</taxon>
        <taxon>Burkholderia</taxon>
        <taxon>Burkholderia cepacia complex</taxon>
    </lineage>
</organism>